<evidence type="ECO:0000313" key="6">
    <source>
        <dbReference type="Proteomes" id="UP000826271"/>
    </source>
</evidence>
<keyword evidence="3" id="KW-0233">DNA recombination</keyword>
<organism evidence="5 6">
    <name type="scientific">Buddleja alternifolia</name>
    <dbReference type="NCBI Taxonomy" id="168488"/>
    <lineage>
        <taxon>Eukaryota</taxon>
        <taxon>Viridiplantae</taxon>
        <taxon>Streptophyta</taxon>
        <taxon>Embryophyta</taxon>
        <taxon>Tracheophyta</taxon>
        <taxon>Spermatophyta</taxon>
        <taxon>Magnoliopsida</taxon>
        <taxon>eudicotyledons</taxon>
        <taxon>Gunneridae</taxon>
        <taxon>Pentapetalae</taxon>
        <taxon>asterids</taxon>
        <taxon>lamiids</taxon>
        <taxon>Lamiales</taxon>
        <taxon>Scrophulariaceae</taxon>
        <taxon>Buddlejeae</taxon>
        <taxon>Buddleja</taxon>
    </lineage>
</organism>
<keyword evidence="1" id="KW-0815">Transposition</keyword>
<feature type="compositionally biased region" description="Low complexity" evidence="4">
    <location>
        <begin position="302"/>
        <end position="312"/>
    </location>
</feature>
<dbReference type="AlphaFoldDB" id="A0AAV6XL10"/>
<sequence>MVRDDAYTFISDKQKGLIPAFHNVLPGVDNRYCVRHLSGNMKTSDGFKGLAYKHALWNDALATTIPDFEVRMKEMGELDERALEWFHDKPPGQWSKSHFSTFSKCDMMLNNICESFNRSILEAREKLVITMLEWIREYLMTRLTENRDRATRRWGNKKVCPNIRKIIDKNMERAGDCITIKSNNWNYEDLSGIPCKHGMSAICDQALDPEDLVHEYYSVNSYNRVYQHAILPVNGQRLWPKTGYIPPLPPNFGRMAGRPSSARRMEPDEPSVLSYGFIYVQLTRTTAAASNREGETVTPIQTETTSATAASTGKGKEKTPPPQTRTNVSVTQRGRGGDAPSKSRTVARKMTILEVSEAVPPQPQVQPTSSDTSPIINIRAPAPFSPGHPNLSQCPSNVSATSSSGDPVLLKGRKKFVTMTNLSQVVAAVGKQKGSKDAMTDKQKKT</sequence>
<evidence type="ECO:0000256" key="2">
    <source>
        <dbReference type="ARBA" id="ARBA00023125"/>
    </source>
</evidence>
<dbReference type="PANTHER" id="PTHR31973">
    <property type="entry name" value="POLYPROTEIN, PUTATIVE-RELATED"/>
    <property type="match status" value="1"/>
</dbReference>
<dbReference type="PANTHER" id="PTHR31973:SF199">
    <property type="entry name" value="SWIM-TYPE DOMAIN-CONTAINING PROTEIN"/>
    <property type="match status" value="1"/>
</dbReference>
<reference evidence="5" key="1">
    <citation type="submission" date="2019-10" db="EMBL/GenBank/DDBJ databases">
        <authorList>
            <person name="Zhang R."/>
            <person name="Pan Y."/>
            <person name="Wang J."/>
            <person name="Ma R."/>
            <person name="Yu S."/>
        </authorList>
    </citation>
    <scope>NUCLEOTIDE SEQUENCE</scope>
    <source>
        <strain evidence="5">LA-IB0</strain>
        <tissue evidence="5">Leaf</tissue>
    </source>
</reference>
<evidence type="ECO:0000256" key="3">
    <source>
        <dbReference type="ARBA" id="ARBA00023172"/>
    </source>
</evidence>
<comment type="caution">
    <text evidence="5">The sequence shown here is derived from an EMBL/GenBank/DDBJ whole genome shotgun (WGS) entry which is preliminary data.</text>
</comment>
<protein>
    <submittedName>
        <fullName evidence="5">Uncharacterized protein</fullName>
    </submittedName>
</protein>
<gene>
    <name evidence="5" type="ORF">BUALT_Bualt07G0127800</name>
</gene>
<dbReference type="InterPro" id="IPR001207">
    <property type="entry name" value="Transposase_mutator"/>
</dbReference>
<name>A0AAV6XL10_9LAMI</name>
<dbReference type="PROSITE" id="PS01007">
    <property type="entry name" value="TRANSPOSASE_MUTATOR"/>
    <property type="match status" value="1"/>
</dbReference>
<dbReference type="GO" id="GO:0006313">
    <property type="term" value="P:DNA transposition"/>
    <property type="evidence" value="ECO:0007669"/>
    <property type="project" value="InterPro"/>
</dbReference>
<feature type="compositionally biased region" description="Polar residues" evidence="4">
    <location>
        <begin position="390"/>
        <end position="405"/>
    </location>
</feature>
<keyword evidence="6" id="KW-1185">Reference proteome</keyword>
<dbReference type="Proteomes" id="UP000826271">
    <property type="component" value="Unassembled WGS sequence"/>
</dbReference>
<dbReference type="GO" id="GO:0004803">
    <property type="term" value="F:transposase activity"/>
    <property type="evidence" value="ECO:0007669"/>
    <property type="project" value="InterPro"/>
</dbReference>
<feature type="region of interest" description="Disordered" evidence="4">
    <location>
        <begin position="385"/>
        <end position="408"/>
    </location>
</feature>
<evidence type="ECO:0000313" key="5">
    <source>
        <dbReference type="EMBL" id="KAG8379808.1"/>
    </source>
</evidence>
<dbReference type="GO" id="GO:0003677">
    <property type="term" value="F:DNA binding"/>
    <property type="evidence" value="ECO:0007669"/>
    <property type="project" value="UniProtKB-KW"/>
</dbReference>
<dbReference type="EMBL" id="WHWC01000007">
    <property type="protein sequence ID" value="KAG8379808.1"/>
    <property type="molecule type" value="Genomic_DNA"/>
</dbReference>
<feature type="region of interest" description="Disordered" evidence="4">
    <location>
        <begin position="288"/>
        <end position="346"/>
    </location>
</feature>
<keyword evidence="2" id="KW-0238">DNA-binding</keyword>
<evidence type="ECO:0000256" key="1">
    <source>
        <dbReference type="ARBA" id="ARBA00022578"/>
    </source>
</evidence>
<evidence type="ECO:0000256" key="4">
    <source>
        <dbReference type="SAM" id="MobiDB-lite"/>
    </source>
</evidence>
<proteinExistence type="predicted"/>
<accession>A0AAV6XL10</accession>